<feature type="binding site" evidence="7">
    <location>
        <position position="21"/>
    </location>
    <ligand>
        <name>Mg(2+)</name>
        <dbReference type="ChEBI" id="CHEBI:18420"/>
    </ligand>
</feature>
<dbReference type="AlphaFoldDB" id="A0A7C3QU38"/>
<dbReference type="SFLD" id="SFLDS00003">
    <property type="entry name" value="Haloacid_Dehalogenase"/>
    <property type="match status" value="1"/>
</dbReference>
<comment type="caution">
    <text evidence="8">The sequence shown here is derived from an EMBL/GenBank/DDBJ whole genome shotgun (WGS) entry which is preliminary data.</text>
</comment>
<evidence type="ECO:0000256" key="7">
    <source>
        <dbReference type="PIRSR" id="PIRSR006118-2"/>
    </source>
</evidence>
<evidence type="ECO:0000256" key="5">
    <source>
        <dbReference type="ARBA" id="ARBA00022801"/>
    </source>
</evidence>
<evidence type="ECO:0000256" key="3">
    <source>
        <dbReference type="ARBA" id="ARBA00011881"/>
    </source>
</evidence>
<dbReference type="InterPro" id="IPR023214">
    <property type="entry name" value="HAD_sf"/>
</dbReference>
<sequence>MPPVSPRVLWKLRAIRGVVLDADGILTDGTVLYASGGNGKSFHIRDGHGLVLLRRLGLSLGIISGRASEDLERRLLELGVDDHFLGVREKLPCFRELSGRWGISPEELLYMGDDVVDLSVMREAGVAVTVPEAPFSLRRSADWITRAGGGRGAVREVADWICFLRTGDTSFGFSGIEREDR</sequence>
<dbReference type="PANTHER" id="PTHR21485">
    <property type="entry name" value="HAD SUPERFAMILY MEMBERS CMAS AND KDSC"/>
    <property type="match status" value="1"/>
</dbReference>
<dbReference type="PANTHER" id="PTHR21485:SF3">
    <property type="entry name" value="N-ACYLNEURAMINATE CYTIDYLYLTRANSFERASE"/>
    <property type="match status" value="1"/>
</dbReference>
<dbReference type="PIRSF" id="PIRSF006118">
    <property type="entry name" value="KDO8-P_Ptase"/>
    <property type="match status" value="1"/>
</dbReference>
<dbReference type="InterPro" id="IPR050793">
    <property type="entry name" value="CMP-NeuNAc_synthase"/>
</dbReference>
<evidence type="ECO:0000313" key="8">
    <source>
        <dbReference type="EMBL" id="HFT92992.1"/>
    </source>
</evidence>
<dbReference type="EC" id="3.1.3.45" evidence="8"/>
<keyword evidence="4 7" id="KW-0479">Metal-binding</keyword>
<feature type="binding site" evidence="7">
    <location>
        <position position="113"/>
    </location>
    <ligand>
        <name>Mg(2+)</name>
        <dbReference type="ChEBI" id="CHEBI:18420"/>
    </ligand>
</feature>
<dbReference type="GO" id="GO:0046872">
    <property type="term" value="F:metal ion binding"/>
    <property type="evidence" value="ECO:0007669"/>
    <property type="project" value="UniProtKB-KW"/>
</dbReference>
<dbReference type="GO" id="GO:0008781">
    <property type="term" value="F:N-acylneuraminate cytidylyltransferase activity"/>
    <property type="evidence" value="ECO:0007669"/>
    <property type="project" value="TreeGrafter"/>
</dbReference>
<organism evidence="8">
    <name type="scientific">Leptospirillum ferriphilum</name>
    <dbReference type="NCBI Taxonomy" id="178606"/>
    <lineage>
        <taxon>Bacteria</taxon>
        <taxon>Pseudomonadati</taxon>
        <taxon>Nitrospirota</taxon>
        <taxon>Nitrospiria</taxon>
        <taxon>Nitrospirales</taxon>
        <taxon>Nitrospiraceae</taxon>
        <taxon>Leptospirillum</taxon>
    </lineage>
</organism>
<comment type="cofactor">
    <cofactor evidence="1 7">
        <name>Mg(2+)</name>
        <dbReference type="ChEBI" id="CHEBI:18420"/>
    </cofactor>
</comment>
<dbReference type="SFLD" id="SFLDG01136">
    <property type="entry name" value="C1.6:_Phosphoserine_Phosphatas"/>
    <property type="match status" value="1"/>
</dbReference>
<gene>
    <name evidence="8" type="ORF">ENX03_03430</name>
</gene>
<dbReference type="SFLD" id="SFLDG01138">
    <property type="entry name" value="C1.6.2:_Deoxy-d-mannose-octulo"/>
    <property type="match status" value="1"/>
</dbReference>
<dbReference type="Gene3D" id="3.40.50.1000">
    <property type="entry name" value="HAD superfamily/HAD-like"/>
    <property type="match status" value="1"/>
</dbReference>
<evidence type="ECO:0000256" key="6">
    <source>
        <dbReference type="ARBA" id="ARBA00022842"/>
    </source>
</evidence>
<comment type="subunit">
    <text evidence="3">Homotetramer.</text>
</comment>
<reference evidence="8" key="1">
    <citation type="journal article" date="2020" name="mSystems">
        <title>Genome- and Community-Level Interaction Insights into Carbon Utilization and Element Cycling Functions of Hydrothermarchaeota in Hydrothermal Sediment.</title>
        <authorList>
            <person name="Zhou Z."/>
            <person name="Liu Y."/>
            <person name="Xu W."/>
            <person name="Pan J."/>
            <person name="Luo Z.H."/>
            <person name="Li M."/>
        </authorList>
    </citation>
    <scope>NUCLEOTIDE SEQUENCE [LARGE SCALE GENOMIC DNA]</scope>
    <source>
        <strain evidence="8">SpSt-902</strain>
    </source>
</reference>
<dbReference type="InterPro" id="IPR036412">
    <property type="entry name" value="HAD-like_sf"/>
</dbReference>
<keyword evidence="5 8" id="KW-0378">Hydrolase</keyword>
<accession>A0A7C3QU38</accession>
<evidence type="ECO:0000256" key="2">
    <source>
        <dbReference type="ARBA" id="ARBA00005893"/>
    </source>
</evidence>
<name>A0A7C3QU38_9BACT</name>
<dbReference type="SUPFAM" id="SSF56784">
    <property type="entry name" value="HAD-like"/>
    <property type="match status" value="1"/>
</dbReference>
<dbReference type="GO" id="GO:0019143">
    <property type="term" value="F:3-deoxy-manno-octulosonate-8-phosphatase activity"/>
    <property type="evidence" value="ECO:0007669"/>
    <property type="project" value="UniProtKB-EC"/>
</dbReference>
<feature type="binding site" evidence="7">
    <location>
        <position position="23"/>
    </location>
    <ligand>
        <name>substrate</name>
    </ligand>
</feature>
<proteinExistence type="inferred from homology"/>
<comment type="similarity">
    <text evidence="2">Belongs to the KdsC family.</text>
</comment>
<evidence type="ECO:0000256" key="1">
    <source>
        <dbReference type="ARBA" id="ARBA00001946"/>
    </source>
</evidence>
<dbReference type="EMBL" id="DTMM01000072">
    <property type="protein sequence ID" value="HFT92992.1"/>
    <property type="molecule type" value="Genomic_DNA"/>
</dbReference>
<evidence type="ECO:0000256" key="4">
    <source>
        <dbReference type="ARBA" id="ARBA00022723"/>
    </source>
</evidence>
<dbReference type="InterPro" id="IPR010023">
    <property type="entry name" value="KdsC_fam"/>
</dbReference>
<protein>
    <submittedName>
        <fullName evidence="8">3-deoxy-D-manno-octulosonate 8-phosphate phosphatase</fullName>
        <ecNumber evidence="8">3.1.3.45</ecNumber>
    </submittedName>
</protein>
<keyword evidence="6 7" id="KW-0460">Magnesium</keyword>
<dbReference type="NCBIfam" id="TIGR01670">
    <property type="entry name" value="KdsC-phosphatas"/>
    <property type="match status" value="1"/>
</dbReference>